<keyword evidence="4 7" id="KW-0812">Transmembrane</keyword>
<dbReference type="InterPro" id="IPR010920">
    <property type="entry name" value="LSM_dom_sf"/>
</dbReference>
<dbReference type="SUPFAM" id="SSF82689">
    <property type="entry name" value="Mechanosensitive channel protein MscS (YggB), C-terminal domain"/>
    <property type="match status" value="1"/>
</dbReference>
<keyword evidence="7" id="KW-0997">Cell inner membrane</keyword>
<evidence type="ECO:0000256" key="6">
    <source>
        <dbReference type="ARBA" id="ARBA00023136"/>
    </source>
</evidence>
<feature type="domain" description="Mechanosensitive ion channel MscS" evidence="8">
    <location>
        <begin position="332"/>
        <end position="397"/>
    </location>
</feature>
<dbReference type="PANTHER" id="PTHR30221">
    <property type="entry name" value="SMALL-CONDUCTANCE MECHANOSENSITIVE CHANNEL"/>
    <property type="match status" value="1"/>
</dbReference>
<keyword evidence="5 7" id="KW-1133">Transmembrane helix</keyword>
<evidence type="ECO:0000256" key="5">
    <source>
        <dbReference type="ARBA" id="ARBA00022989"/>
    </source>
</evidence>
<dbReference type="InterPro" id="IPR006685">
    <property type="entry name" value="MscS_channel_2nd"/>
</dbReference>
<comment type="similarity">
    <text evidence="2 7">Belongs to the MscS (TC 1.A.23) family.</text>
</comment>
<proteinExistence type="inferred from homology"/>
<dbReference type="InterPro" id="IPR049278">
    <property type="entry name" value="MS_channel_C"/>
</dbReference>
<dbReference type="AlphaFoldDB" id="A0A923HL54"/>
<evidence type="ECO:0000256" key="2">
    <source>
        <dbReference type="ARBA" id="ARBA00008017"/>
    </source>
</evidence>
<dbReference type="Pfam" id="PF00924">
    <property type="entry name" value="MS_channel_2nd"/>
    <property type="match status" value="1"/>
</dbReference>
<feature type="transmembrane region" description="Helical" evidence="7">
    <location>
        <begin position="317"/>
        <end position="341"/>
    </location>
</feature>
<keyword evidence="11" id="KW-1185">Reference proteome</keyword>
<protein>
    <recommendedName>
        <fullName evidence="7">Small-conductance mechanosensitive channel</fullName>
    </recommendedName>
</protein>
<sequence>MLHATELSTTDNHEKTDEATLSVFNRDIVVFRSTVLGMHPTERVMRAKARITQQLEVTGDHQAKAVVVAPGMLIQIDGAGSFYISPEDIDPYEQETLESVAENAVKALNQSLSEIRESHSLKSILHALGYAALASLVYVGLIWLLIKLRRVAIRKLLNFAHEKMAELNDVGVLLLRRERINWVMRKVFQLLTWLIIMLLSYQWLGVIMSQFPFTRPWGEHLNGYLFGLVLMLGGAILRAIPDLFVACVIFVLAKLFAKGMGHFFDLVQNRSIEIAWLDADLVGPTRRIAIIAVWLFALAMAYPYLPGSGTEAFKGVSVLVGLMLSMGASSLVGQAASGLILTYSRVYRKGEFIRIGEHDGTITELGMFSTRIRNGMGVELTLPNSYVLSSVTKNYSRVVSGDGFVVDTKVTIGYDTPWRQVQAMLIEAAHRTPGILPEPSPKVFQTALSDFYPEYLLVCQAIPTDPRPRAEVMNQLHANIQDVFNEYGVQIMSPHYLGDPEHEKVVAKSNWYKEPASPS</sequence>
<accession>A0A923HL54</accession>
<name>A0A923HL54_9BURK</name>
<feature type="transmembrane region" description="Helical" evidence="7">
    <location>
        <begin position="187"/>
        <end position="204"/>
    </location>
</feature>
<evidence type="ECO:0000259" key="8">
    <source>
        <dbReference type="Pfam" id="PF00924"/>
    </source>
</evidence>
<dbReference type="InterPro" id="IPR011066">
    <property type="entry name" value="MscS_channel_C_sf"/>
</dbReference>
<evidence type="ECO:0000256" key="3">
    <source>
        <dbReference type="ARBA" id="ARBA00022475"/>
    </source>
</evidence>
<dbReference type="Gene3D" id="3.30.70.100">
    <property type="match status" value="1"/>
</dbReference>
<dbReference type="PANTHER" id="PTHR30221:SF18">
    <property type="entry name" value="SLL0590 PROTEIN"/>
    <property type="match status" value="1"/>
</dbReference>
<evidence type="ECO:0000313" key="11">
    <source>
        <dbReference type="Proteomes" id="UP000634011"/>
    </source>
</evidence>
<feature type="transmembrane region" description="Helical" evidence="7">
    <location>
        <begin position="224"/>
        <end position="253"/>
    </location>
</feature>
<dbReference type="InterPro" id="IPR023408">
    <property type="entry name" value="MscS_beta-dom_sf"/>
</dbReference>
<evidence type="ECO:0000313" key="10">
    <source>
        <dbReference type="EMBL" id="MBC3863717.1"/>
    </source>
</evidence>
<evidence type="ECO:0000256" key="4">
    <source>
        <dbReference type="ARBA" id="ARBA00022692"/>
    </source>
</evidence>
<organism evidence="10 11">
    <name type="scientific">Undibacterium jejuense</name>
    <dbReference type="NCBI Taxonomy" id="1344949"/>
    <lineage>
        <taxon>Bacteria</taxon>
        <taxon>Pseudomonadati</taxon>
        <taxon>Pseudomonadota</taxon>
        <taxon>Betaproteobacteria</taxon>
        <taxon>Burkholderiales</taxon>
        <taxon>Oxalobacteraceae</taxon>
        <taxon>Undibacterium</taxon>
    </lineage>
</organism>
<comment type="caution">
    <text evidence="10">The sequence shown here is derived from an EMBL/GenBank/DDBJ whole genome shotgun (WGS) entry which is preliminary data.</text>
</comment>
<dbReference type="EMBL" id="JACOFV010000017">
    <property type="protein sequence ID" value="MBC3863717.1"/>
    <property type="molecule type" value="Genomic_DNA"/>
</dbReference>
<feature type="transmembrane region" description="Helical" evidence="7">
    <location>
        <begin position="124"/>
        <end position="146"/>
    </location>
</feature>
<reference evidence="10" key="1">
    <citation type="submission" date="2020-08" db="EMBL/GenBank/DDBJ databases">
        <title>Novel species isolated from subtropical streams in China.</title>
        <authorList>
            <person name="Lu H."/>
        </authorList>
    </citation>
    <scope>NUCLEOTIDE SEQUENCE</scope>
    <source>
        <strain evidence="10">KACC 12607</strain>
    </source>
</reference>
<dbReference type="Gene3D" id="2.30.30.60">
    <property type="match status" value="1"/>
</dbReference>
<dbReference type="RefSeq" id="WP_186913665.1">
    <property type="nucleotide sequence ID" value="NZ_JACOFV010000017.1"/>
</dbReference>
<dbReference type="SUPFAM" id="SSF50182">
    <property type="entry name" value="Sm-like ribonucleoproteins"/>
    <property type="match status" value="1"/>
</dbReference>
<gene>
    <name evidence="10" type="ORF">H8K32_16540</name>
</gene>
<evidence type="ECO:0000256" key="1">
    <source>
        <dbReference type="ARBA" id="ARBA00004651"/>
    </source>
</evidence>
<dbReference type="InterPro" id="IPR045275">
    <property type="entry name" value="MscS_archaea/bacteria_type"/>
</dbReference>
<dbReference type="GO" id="GO:0008381">
    <property type="term" value="F:mechanosensitive monoatomic ion channel activity"/>
    <property type="evidence" value="ECO:0007669"/>
    <property type="project" value="InterPro"/>
</dbReference>
<feature type="transmembrane region" description="Helical" evidence="7">
    <location>
        <begin position="288"/>
        <end position="305"/>
    </location>
</feature>
<keyword evidence="7" id="KW-0813">Transport</keyword>
<evidence type="ECO:0000256" key="7">
    <source>
        <dbReference type="RuleBase" id="RU369025"/>
    </source>
</evidence>
<evidence type="ECO:0000259" key="9">
    <source>
        <dbReference type="Pfam" id="PF21082"/>
    </source>
</evidence>
<comment type="subcellular location">
    <subcellularLocation>
        <location evidence="7">Cell inner membrane</location>
        <topology evidence="7">Multi-pass membrane protein</topology>
    </subcellularLocation>
    <subcellularLocation>
        <location evidence="1">Cell membrane</location>
        <topology evidence="1">Multi-pass membrane protein</topology>
    </subcellularLocation>
</comment>
<keyword evidence="6 7" id="KW-0472">Membrane</keyword>
<comment type="caution">
    <text evidence="7">Lacks conserved residue(s) required for the propagation of feature annotation.</text>
</comment>
<keyword evidence="7" id="KW-0407">Ion channel</keyword>
<comment type="function">
    <text evidence="7">Mechanosensitive channel that participates in the regulation of osmotic pressure changes within the cell, opening in response to stretch forces in the membrane lipid bilayer, without the need for other proteins. Contributes to normal resistance to hypoosmotic shock. Forms an ion channel of 1.0 nanosiemens conductance with a slight preference for anions.</text>
</comment>
<dbReference type="Pfam" id="PF21082">
    <property type="entry name" value="MS_channel_3rd"/>
    <property type="match status" value="1"/>
</dbReference>
<keyword evidence="3" id="KW-1003">Cell membrane</keyword>
<keyword evidence="7" id="KW-0406">Ion transport</keyword>
<dbReference type="Proteomes" id="UP000634011">
    <property type="component" value="Unassembled WGS sequence"/>
</dbReference>
<dbReference type="GO" id="GO:0005886">
    <property type="term" value="C:plasma membrane"/>
    <property type="evidence" value="ECO:0007669"/>
    <property type="project" value="UniProtKB-SubCell"/>
</dbReference>
<comment type="subunit">
    <text evidence="7">Homoheptamer.</text>
</comment>
<feature type="domain" description="Mechanosensitive ion channel MscS C-terminal" evidence="9">
    <location>
        <begin position="407"/>
        <end position="491"/>
    </location>
</feature>